<dbReference type="Proteomes" id="UP000309997">
    <property type="component" value="Unassembled WGS sequence"/>
</dbReference>
<reference evidence="1 2" key="1">
    <citation type="journal article" date="2024" name="Plant Biotechnol. J.">
        <title>Genome and CRISPR/Cas9 system of a widespread forest tree (Populus alba) in the world.</title>
        <authorList>
            <person name="Liu Y.J."/>
            <person name="Jiang P.F."/>
            <person name="Han X.M."/>
            <person name="Li X.Y."/>
            <person name="Wang H.M."/>
            <person name="Wang Y.J."/>
            <person name="Wang X.X."/>
            <person name="Zeng Q.Y."/>
        </authorList>
    </citation>
    <scope>NUCLEOTIDE SEQUENCE [LARGE SCALE GENOMIC DNA]</scope>
    <source>
        <strain evidence="2">cv. PAL-ZL1</strain>
    </source>
</reference>
<evidence type="ECO:0000313" key="2">
    <source>
        <dbReference type="Proteomes" id="UP000309997"/>
    </source>
</evidence>
<organism evidence="1 2">
    <name type="scientific">Populus alba</name>
    <name type="common">White poplar</name>
    <dbReference type="NCBI Taxonomy" id="43335"/>
    <lineage>
        <taxon>Eukaryota</taxon>
        <taxon>Viridiplantae</taxon>
        <taxon>Streptophyta</taxon>
        <taxon>Embryophyta</taxon>
        <taxon>Tracheophyta</taxon>
        <taxon>Spermatophyta</taxon>
        <taxon>Magnoliopsida</taxon>
        <taxon>eudicotyledons</taxon>
        <taxon>Gunneridae</taxon>
        <taxon>Pentapetalae</taxon>
        <taxon>rosids</taxon>
        <taxon>fabids</taxon>
        <taxon>Malpighiales</taxon>
        <taxon>Salicaceae</taxon>
        <taxon>Saliceae</taxon>
        <taxon>Populus</taxon>
    </lineage>
</organism>
<comment type="caution">
    <text evidence="1">The sequence shown here is derived from an EMBL/GenBank/DDBJ whole genome shotgun (WGS) entry which is preliminary data.</text>
</comment>
<dbReference type="EMBL" id="RCHU02000007">
    <property type="protein sequence ID" value="KAL3583483.1"/>
    <property type="molecule type" value="Genomic_DNA"/>
</dbReference>
<keyword evidence="2" id="KW-1185">Reference proteome</keyword>
<gene>
    <name evidence="1" type="ORF">D5086_014544</name>
</gene>
<name>A0ACC4BXS8_POPAL</name>
<proteinExistence type="predicted"/>
<protein>
    <submittedName>
        <fullName evidence="1">Uncharacterized protein</fullName>
    </submittedName>
</protein>
<accession>A0ACC4BXS8</accession>
<sequence length="144" mass="15828">MWYERKKTGKGMSWAEGVVEDDKSMFLINYGPNGTSLLFCIPVKILEALSLKKVNQSVGEMGVLASKRVSYDMFGRKDFTNLEAKAQTEVDLIVSPGGNAKFVQGAGAPSMSQSTNGRSNSKENEGKEVQGNCLLQRERTELQN</sequence>
<evidence type="ECO:0000313" key="1">
    <source>
        <dbReference type="EMBL" id="KAL3583483.1"/>
    </source>
</evidence>